<evidence type="ECO:0000256" key="1">
    <source>
        <dbReference type="ARBA" id="ARBA00001954"/>
    </source>
</evidence>
<dbReference type="NCBIfam" id="NF001159">
    <property type="entry name" value="PRK00150.1-3"/>
    <property type="match status" value="1"/>
</dbReference>
<keyword evidence="11" id="KW-0408">Iron</keyword>
<evidence type="ECO:0000313" key="15">
    <source>
        <dbReference type="Proteomes" id="UP001497457"/>
    </source>
</evidence>
<evidence type="ECO:0000256" key="4">
    <source>
        <dbReference type="ARBA" id="ARBA00012175"/>
    </source>
</evidence>
<keyword evidence="15" id="KW-1185">Reference proteome</keyword>
<keyword evidence="9 12" id="KW-0648">Protein biosynthesis</keyword>
<comment type="catalytic activity">
    <reaction evidence="12">
        <text>N-terminal N-formyl-L-methionyl-[peptide] + H2O = N-terminal L-methionyl-[peptide] + formate</text>
        <dbReference type="Rhea" id="RHEA:24420"/>
        <dbReference type="Rhea" id="RHEA-COMP:10639"/>
        <dbReference type="Rhea" id="RHEA-COMP:10640"/>
        <dbReference type="ChEBI" id="CHEBI:15377"/>
        <dbReference type="ChEBI" id="CHEBI:15740"/>
        <dbReference type="ChEBI" id="CHEBI:49298"/>
        <dbReference type="ChEBI" id="CHEBI:64731"/>
        <dbReference type="EC" id="3.5.1.88"/>
    </reaction>
</comment>
<comment type="similarity">
    <text evidence="3 12">Belongs to the polypeptide deformylase family.</text>
</comment>
<dbReference type="PRINTS" id="PR01576">
    <property type="entry name" value="PDEFORMYLASE"/>
</dbReference>
<keyword evidence="6 12" id="KW-0934">Plastid</keyword>
<dbReference type="FunFam" id="3.90.45.10:FF:000006">
    <property type="entry name" value="Peptide deformylase"/>
    <property type="match status" value="1"/>
</dbReference>
<dbReference type="Gene3D" id="3.90.45.10">
    <property type="entry name" value="Peptide deformylase"/>
    <property type="match status" value="1"/>
</dbReference>
<feature type="region of interest" description="Disordered" evidence="13">
    <location>
        <begin position="1"/>
        <end position="30"/>
    </location>
</feature>
<dbReference type="GO" id="GO:0009507">
    <property type="term" value="C:chloroplast"/>
    <property type="evidence" value="ECO:0007669"/>
    <property type="project" value="UniProtKB-SubCell"/>
</dbReference>
<comment type="function">
    <text evidence="12">Removes the formyl group from the N-terminal Met of newly synthesized proteins.</text>
</comment>
<keyword evidence="5 12" id="KW-0150">Chloroplast</keyword>
<evidence type="ECO:0000313" key="14">
    <source>
        <dbReference type="EMBL" id="CAL4955537.1"/>
    </source>
</evidence>
<protein>
    <recommendedName>
        <fullName evidence="4 12">Peptide deformylase</fullName>
        <ecNumber evidence="4 12">3.5.1.88</ecNumber>
    </recommendedName>
</protein>
<dbReference type="CDD" id="cd00487">
    <property type="entry name" value="Pep_deformylase"/>
    <property type="match status" value="1"/>
</dbReference>
<dbReference type="PANTHER" id="PTHR10458">
    <property type="entry name" value="PEPTIDE DEFORMYLASE"/>
    <property type="match status" value="1"/>
</dbReference>
<comment type="subcellular location">
    <subcellularLocation>
        <location evidence="2 12">Plastid</location>
        <location evidence="2 12">Chloroplast</location>
    </subcellularLocation>
</comment>
<dbReference type="GO" id="GO:0042586">
    <property type="term" value="F:peptide deformylase activity"/>
    <property type="evidence" value="ECO:0007669"/>
    <property type="project" value="UniProtKB-EC"/>
</dbReference>
<evidence type="ECO:0000256" key="6">
    <source>
        <dbReference type="ARBA" id="ARBA00022640"/>
    </source>
</evidence>
<evidence type="ECO:0000256" key="5">
    <source>
        <dbReference type="ARBA" id="ARBA00022528"/>
    </source>
</evidence>
<organism evidence="14 15">
    <name type="scientific">Urochloa decumbens</name>
    <dbReference type="NCBI Taxonomy" id="240449"/>
    <lineage>
        <taxon>Eukaryota</taxon>
        <taxon>Viridiplantae</taxon>
        <taxon>Streptophyta</taxon>
        <taxon>Embryophyta</taxon>
        <taxon>Tracheophyta</taxon>
        <taxon>Spermatophyta</taxon>
        <taxon>Magnoliopsida</taxon>
        <taxon>Liliopsida</taxon>
        <taxon>Poales</taxon>
        <taxon>Poaceae</taxon>
        <taxon>PACMAD clade</taxon>
        <taxon>Panicoideae</taxon>
        <taxon>Panicodae</taxon>
        <taxon>Paniceae</taxon>
        <taxon>Melinidinae</taxon>
        <taxon>Urochloa</taxon>
    </lineage>
</organism>
<dbReference type="InterPro" id="IPR023635">
    <property type="entry name" value="Peptide_deformylase"/>
</dbReference>
<keyword evidence="8 12" id="KW-0378">Hydrolase</keyword>
<evidence type="ECO:0000256" key="11">
    <source>
        <dbReference type="ARBA" id="ARBA00023004"/>
    </source>
</evidence>
<comment type="cofactor">
    <cofactor evidence="1">
        <name>Fe(2+)</name>
        <dbReference type="ChEBI" id="CHEBI:29033"/>
    </cofactor>
</comment>
<gene>
    <name evidence="14" type="ORF">URODEC1_LOCUS41480</name>
</gene>
<evidence type="ECO:0000256" key="9">
    <source>
        <dbReference type="ARBA" id="ARBA00022917"/>
    </source>
</evidence>
<keyword evidence="10 12" id="KW-0809">Transit peptide</keyword>
<name>A0ABC8Z847_9POAL</name>
<evidence type="ECO:0000256" key="3">
    <source>
        <dbReference type="ARBA" id="ARBA00010759"/>
    </source>
</evidence>
<dbReference type="Proteomes" id="UP001497457">
    <property type="component" value="Chromosome 18b"/>
</dbReference>
<evidence type="ECO:0000256" key="2">
    <source>
        <dbReference type="ARBA" id="ARBA00004229"/>
    </source>
</evidence>
<dbReference type="EC" id="3.5.1.88" evidence="4 12"/>
<reference evidence="14" key="1">
    <citation type="submission" date="2024-10" db="EMBL/GenBank/DDBJ databases">
        <authorList>
            <person name="Ryan C."/>
        </authorList>
    </citation>
    <scope>NUCLEOTIDE SEQUENCE [LARGE SCALE GENOMIC DNA]</scope>
</reference>
<dbReference type="GO" id="GO:0006412">
    <property type="term" value="P:translation"/>
    <property type="evidence" value="ECO:0007669"/>
    <property type="project" value="UniProtKB-KW"/>
</dbReference>
<sequence>MPPSPDAQSPGGERRETKNQSGSEKAPLRSVPMAAGLRLHLCPRLRAFAASSRPLFAAASRPLFAAAHSGALPLRRAGPAMPLATRARRGLSSSTAAAPPAEDDDFATAADLRFEPPLQVVKYPDPILRARNKRVNAFDANLRTLADEMFDVMYKTDGMGLSAPQVGVNVQLMVFNPAGVKGEGEEIVLVNPVVYKSAKRLLPFEEGCLSFPGIYANVMRPESVKIEAQDITGAKIKVKLSGLPARVFQHEFDHLLLLNFVCSYTYMLFLFHLLSHTLPLVANPSHPEVCACQGILFFDRMTMDVLESVREELKNLEKKYEETTGLTSPETVDNYKGTKDVFSFSR</sequence>
<dbReference type="AlphaFoldDB" id="A0ABC8Z847"/>
<dbReference type="HAMAP" id="MF_00163">
    <property type="entry name" value="Pep_deformylase"/>
    <property type="match status" value="1"/>
</dbReference>
<evidence type="ECO:0000256" key="13">
    <source>
        <dbReference type="SAM" id="MobiDB-lite"/>
    </source>
</evidence>
<evidence type="ECO:0000256" key="7">
    <source>
        <dbReference type="ARBA" id="ARBA00022723"/>
    </source>
</evidence>
<accession>A0ABC8Z847</accession>
<keyword evidence="7 12" id="KW-0479">Metal-binding</keyword>
<dbReference type="SUPFAM" id="SSF56420">
    <property type="entry name" value="Peptide deformylase"/>
    <property type="match status" value="1"/>
</dbReference>
<dbReference type="NCBIfam" id="TIGR00079">
    <property type="entry name" value="pept_deformyl"/>
    <property type="match status" value="1"/>
</dbReference>
<dbReference type="Pfam" id="PF01327">
    <property type="entry name" value="Pep_deformylase"/>
    <property type="match status" value="1"/>
</dbReference>
<proteinExistence type="inferred from homology"/>
<dbReference type="PANTHER" id="PTHR10458:SF22">
    <property type="entry name" value="PEPTIDE DEFORMYLASE"/>
    <property type="match status" value="1"/>
</dbReference>
<evidence type="ECO:0000256" key="10">
    <source>
        <dbReference type="ARBA" id="ARBA00022946"/>
    </source>
</evidence>
<evidence type="ECO:0000256" key="8">
    <source>
        <dbReference type="ARBA" id="ARBA00022801"/>
    </source>
</evidence>
<dbReference type="InterPro" id="IPR036821">
    <property type="entry name" value="Peptide_deformylase_sf"/>
</dbReference>
<dbReference type="GO" id="GO:0046872">
    <property type="term" value="F:metal ion binding"/>
    <property type="evidence" value="ECO:0007669"/>
    <property type="project" value="UniProtKB-KW"/>
</dbReference>
<evidence type="ECO:0000256" key="12">
    <source>
        <dbReference type="RuleBase" id="RU362111"/>
    </source>
</evidence>
<dbReference type="EMBL" id="OZ075128">
    <property type="protein sequence ID" value="CAL4955537.1"/>
    <property type="molecule type" value="Genomic_DNA"/>
</dbReference>